<feature type="chain" id="PRO_5039243255" description="Lipoprotein" evidence="2">
    <location>
        <begin position="23"/>
        <end position="264"/>
    </location>
</feature>
<dbReference type="HOGENOM" id="CLU_1168801_0_0_9"/>
<keyword evidence="2" id="KW-0732">Signal</keyword>
<dbReference type="PATRIC" id="fig|281309.8.peg.875"/>
<organism evidence="3 4">
    <name type="scientific">Bacillus thuringiensis subsp. konkukian (strain 97-27)</name>
    <dbReference type="NCBI Taxonomy" id="281309"/>
    <lineage>
        <taxon>Bacteria</taxon>
        <taxon>Bacillati</taxon>
        <taxon>Bacillota</taxon>
        <taxon>Bacilli</taxon>
        <taxon>Bacillales</taxon>
        <taxon>Bacillaceae</taxon>
        <taxon>Bacillus</taxon>
        <taxon>Bacillus cereus group</taxon>
    </lineage>
</organism>
<evidence type="ECO:0008006" key="5">
    <source>
        <dbReference type="Google" id="ProtNLM"/>
    </source>
</evidence>
<reference evidence="3 4" key="1">
    <citation type="journal article" date="2006" name="J. Bacteriol.">
        <title>Pathogenomic sequence analysis of Bacillus cereus and Bacillus thuringiensis isolates closely related to Bacillus anthracis.</title>
        <authorList>
            <person name="Han C.S."/>
            <person name="Xie G."/>
            <person name="Challacombe J.F."/>
            <person name="Altherr M.R."/>
            <person name="Bhotika S.S."/>
            <person name="Brown N."/>
            <person name="Bruce D."/>
            <person name="Campbell C.S."/>
            <person name="Campbell M.L."/>
            <person name="Chen J."/>
            <person name="Chertkov O."/>
            <person name="Cleland C."/>
            <person name="Dimitrijevic M."/>
            <person name="Doggett N.A."/>
            <person name="Fawcett J.J."/>
            <person name="Glavina T."/>
            <person name="Goodwin L.A."/>
            <person name="Green L.D."/>
            <person name="Hill K.K."/>
            <person name="Hitchcock P."/>
            <person name="Jackson P.J."/>
            <person name="Keim P."/>
            <person name="Kewalramani A.R."/>
            <person name="Longmire J."/>
            <person name="Lucas S."/>
            <person name="Malfatti S."/>
            <person name="McMurry K."/>
            <person name="Meincke L.J."/>
            <person name="Misra M."/>
            <person name="Moseman B.L."/>
            <person name="Mundt M."/>
            <person name="Munk A.C."/>
            <person name="Okinaka R.T."/>
            <person name="Parson-Quintana B."/>
            <person name="Reilly L.P."/>
            <person name="Richardson P."/>
            <person name="Robinson D.L."/>
            <person name="Rubin E."/>
            <person name="Saunders E."/>
            <person name="Tapia R."/>
            <person name="Tesmer J.G."/>
            <person name="Thayer N."/>
            <person name="Thompson L.S."/>
            <person name="Tice H."/>
            <person name="Ticknor L.O."/>
            <person name="Wills P.L."/>
            <person name="Brettin T.S."/>
            <person name="Gilna P."/>
        </authorList>
    </citation>
    <scope>NUCLEOTIDE SEQUENCE [LARGE SCALE GENOMIC DNA]</scope>
    <source>
        <strain evidence="3 4">97-27</strain>
    </source>
</reference>
<feature type="compositionally biased region" description="Basic and acidic residues" evidence="1">
    <location>
        <begin position="154"/>
        <end position="175"/>
    </location>
</feature>
<evidence type="ECO:0000313" key="4">
    <source>
        <dbReference type="Proteomes" id="UP000001301"/>
    </source>
</evidence>
<feature type="signal peptide" evidence="2">
    <location>
        <begin position="1"/>
        <end position="22"/>
    </location>
</feature>
<name>Q6HMP3_BACHK</name>
<feature type="compositionally biased region" description="Basic and acidic residues" evidence="1">
    <location>
        <begin position="182"/>
        <end position="195"/>
    </location>
</feature>
<sequence length="264" mass="29690">MYGGNKMKKVMGSILLSAILLAAGCSKDDVDEAVNKADKKVKEEVAVATTKDHEHVQQIKTAKLPGYEKVTIEEAFHKFFKNPKWKYFVSEDHEEIVEFTGNCVYQEQEVKAKIQFVLNKGDQTFKLKAMALNDIAQNELITAAMLQSIYDGDNQEKENQSNNNKAKEEKPEGSVKADSYFEEDKGVEEKPEGSVKADSYFEEDKGVEEKPEGSVKADSYFEEDNGVEEKPEGSVKADSYFEEDNGVEEKPEGSVKADSYFEEE</sequence>
<feature type="region of interest" description="Disordered" evidence="1">
    <location>
        <begin position="154"/>
        <end position="264"/>
    </location>
</feature>
<dbReference type="KEGG" id="btk:BT9727_0835"/>
<protein>
    <recommendedName>
        <fullName evidence="5">Lipoprotein</fullName>
    </recommendedName>
</protein>
<proteinExistence type="predicted"/>
<gene>
    <name evidence="3" type="ordered locus">BT9727_0835</name>
</gene>
<evidence type="ECO:0000313" key="3">
    <source>
        <dbReference type="EMBL" id="AAT59194.1"/>
    </source>
</evidence>
<accession>Q6HMP3</accession>
<dbReference type="EMBL" id="AE017355">
    <property type="protein sequence ID" value="AAT59194.1"/>
    <property type="molecule type" value="Genomic_DNA"/>
</dbReference>
<feature type="compositionally biased region" description="Basic and acidic residues" evidence="1">
    <location>
        <begin position="202"/>
        <end position="215"/>
    </location>
</feature>
<dbReference type="PROSITE" id="PS51257">
    <property type="entry name" value="PROKAR_LIPOPROTEIN"/>
    <property type="match status" value="1"/>
</dbReference>
<evidence type="ECO:0000256" key="2">
    <source>
        <dbReference type="SAM" id="SignalP"/>
    </source>
</evidence>
<dbReference type="AlphaFoldDB" id="Q6HMP3"/>
<evidence type="ECO:0000256" key="1">
    <source>
        <dbReference type="SAM" id="MobiDB-lite"/>
    </source>
</evidence>
<dbReference type="Proteomes" id="UP000001301">
    <property type="component" value="Chromosome"/>
</dbReference>